<accession>A0A923N546</accession>
<evidence type="ECO:0000313" key="1">
    <source>
        <dbReference type="EMBL" id="MBC5992388.1"/>
    </source>
</evidence>
<keyword evidence="2" id="KW-1185">Reference proteome</keyword>
<reference evidence="1" key="1">
    <citation type="submission" date="2020-08" db="EMBL/GenBank/DDBJ databases">
        <title>Pontibacter sp. SD6 16S ribosomal RNA gene Genome sequencing and assembly.</title>
        <authorList>
            <person name="Kang M."/>
        </authorList>
    </citation>
    <scope>NUCLEOTIDE SEQUENCE</scope>
    <source>
        <strain evidence="1">SD6</strain>
    </source>
</reference>
<dbReference type="Proteomes" id="UP000603640">
    <property type="component" value="Unassembled WGS sequence"/>
</dbReference>
<organism evidence="1 2">
    <name type="scientific">Pontibacter cellulosilyticus</name>
    <dbReference type="NCBI Taxonomy" id="1720253"/>
    <lineage>
        <taxon>Bacteria</taxon>
        <taxon>Pseudomonadati</taxon>
        <taxon>Bacteroidota</taxon>
        <taxon>Cytophagia</taxon>
        <taxon>Cytophagales</taxon>
        <taxon>Hymenobacteraceae</taxon>
        <taxon>Pontibacter</taxon>
    </lineage>
</organism>
<proteinExistence type="predicted"/>
<dbReference type="EMBL" id="JACRVF010000001">
    <property type="protein sequence ID" value="MBC5992388.1"/>
    <property type="molecule type" value="Genomic_DNA"/>
</dbReference>
<dbReference type="Pfam" id="PF16248">
    <property type="entry name" value="DUF4905"/>
    <property type="match status" value="1"/>
</dbReference>
<dbReference type="RefSeq" id="WP_187066334.1">
    <property type="nucleotide sequence ID" value="NZ_JACRVF010000001.1"/>
</dbReference>
<gene>
    <name evidence="1" type="ORF">H8S84_06010</name>
</gene>
<evidence type="ECO:0000313" key="2">
    <source>
        <dbReference type="Proteomes" id="UP000603640"/>
    </source>
</evidence>
<dbReference type="InterPro" id="IPR032595">
    <property type="entry name" value="DUF4905"/>
</dbReference>
<comment type="caution">
    <text evidence="1">The sequence shown here is derived from an EMBL/GenBank/DDBJ whole genome shotgun (WGS) entry which is preliminary data.</text>
</comment>
<dbReference type="AlphaFoldDB" id="A0A923N546"/>
<sequence length="258" mass="28991">MWRIRIDTSTPKLALEVRDSDLLLAHFCTLDLAEFRLNKLAVNPSKAWWQGLEDAQHNLVFLHGYGDRKTGQHKGVTALAAEGGEVQWQLDEMAFYGLASDGMLVYRADAPDQPLTLVNPKTGNTLRDGISQQTAASLVADFSQTRYTNWEYPVMYKDGEPYFEEVCNFIADQSGEKPVVALEYAELSNNIVISYYEEGAVGNLDNFVVVYDLQGNLHLKVKLGSGLSGIGSDTFFIFNLQLYLLRDKHILQVYRLLA</sequence>
<name>A0A923N546_9BACT</name>
<protein>
    <submittedName>
        <fullName evidence="1">DUF4905 domain-containing protein</fullName>
    </submittedName>
</protein>